<dbReference type="PANTHER" id="PTHR43498">
    <property type="entry name" value="FERREDOXIN:COB-COM HETERODISULFIDE REDUCTASE SUBUNIT A"/>
    <property type="match status" value="1"/>
</dbReference>
<keyword evidence="5" id="KW-0411">Iron-sulfur</keyword>
<dbReference type="EMBL" id="JADCKB010000002">
    <property type="protein sequence ID" value="MBE5039118.1"/>
    <property type="molecule type" value="Genomic_DNA"/>
</dbReference>
<dbReference type="GO" id="GO:0016491">
    <property type="term" value="F:oxidoreductase activity"/>
    <property type="evidence" value="ECO:0007669"/>
    <property type="project" value="UniProtKB-KW"/>
</dbReference>
<evidence type="ECO:0000256" key="5">
    <source>
        <dbReference type="ARBA" id="ARBA00023014"/>
    </source>
</evidence>
<dbReference type="InterPro" id="IPR036188">
    <property type="entry name" value="FAD/NAD-bd_sf"/>
</dbReference>
<dbReference type="GO" id="GO:0051539">
    <property type="term" value="F:4 iron, 4 sulfur cluster binding"/>
    <property type="evidence" value="ECO:0007669"/>
    <property type="project" value="UniProtKB-KW"/>
</dbReference>
<evidence type="ECO:0000256" key="4">
    <source>
        <dbReference type="ARBA" id="ARBA00023004"/>
    </source>
</evidence>
<protein>
    <submittedName>
        <fullName evidence="6">FAD-dependent oxidoreductase</fullName>
    </submittedName>
</protein>
<proteinExistence type="predicted"/>
<dbReference type="Pfam" id="PF12831">
    <property type="entry name" value="FAD_oxidored"/>
    <property type="match status" value="1"/>
</dbReference>
<keyword evidence="1" id="KW-0004">4Fe-4S</keyword>
<dbReference type="SUPFAM" id="SSF51905">
    <property type="entry name" value="FAD/NAD(P)-binding domain"/>
    <property type="match status" value="1"/>
</dbReference>
<dbReference type="AlphaFoldDB" id="A0A9D5RAI1"/>
<dbReference type="InterPro" id="IPR039650">
    <property type="entry name" value="HdrA-like"/>
</dbReference>
<keyword evidence="4" id="KW-0408">Iron</keyword>
<keyword evidence="7" id="KW-1185">Reference proteome</keyword>
<evidence type="ECO:0000256" key="3">
    <source>
        <dbReference type="ARBA" id="ARBA00023002"/>
    </source>
</evidence>
<dbReference type="Proteomes" id="UP000806542">
    <property type="component" value="Unassembled WGS sequence"/>
</dbReference>
<evidence type="ECO:0000256" key="2">
    <source>
        <dbReference type="ARBA" id="ARBA00022723"/>
    </source>
</evidence>
<dbReference type="PRINTS" id="PR00368">
    <property type="entry name" value="FADPNR"/>
</dbReference>
<evidence type="ECO:0000256" key="1">
    <source>
        <dbReference type="ARBA" id="ARBA00022485"/>
    </source>
</evidence>
<dbReference type="Gene3D" id="3.50.50.60">
    <property type="entry name" value="FAD/NAD(P)-binding domain"/>
    <property type="match status" value="1"/>
</dbReference>
<evidence type="ECO:0000313" key="7">
    <source>
        <dbReference type="Proteomes" id="UP000806542"/>
    </source>
</evidence>
<reference evidence="6" key="1">
    <citation type="submission" date="2020-10" db="EMBL/GenBank/DDBJ databases">
        <title>ChiBAC.</title>
        <authorList>
            <person name="Zenner C."/>
            <person name="Hitch T.C.A."/>
            <person name="Clavel T."/>
        </authorList>
    </citation>
    <scope>NUCLEOTIDE SEQUENCE</scope>
    <source>
        <strain evidence="6">DSM 107454</strain>
    </source>
</reference>
<dbReference type="PRINTS" id="PR00469">
    <property type="entry name" value="PNDRDTASEII"/>
</dbReference>
<accession>A0A9D5RAI1</accession>
<dbReference type="GO" id="GO:0046872">
    <property type="term" value="F:metal ion binding"/>
    <property type="evidence" value="ECO:0007669"/>
    <property type="project" value="UniProtKB-KW"/>
</dbReference>
<sequence length="432" mass="47741">MNQIKYEKQIEVRYETDVCVVGGGPAGVAAAVSAARNGAKVCLFEKEQCFGGAATVAKVPAFMRFSDGVHFLAGGIGREIFDKLYGNIDDTTIEFSIPVEKLKTIYDDMVCEAGITFLFDTALLDVQMSGNTVEYAILQGHEQIFAVRAKYFIDATGDGFLSVAAGADFAFGDKQGNTMPATLCSIWGDIDWSRAVVELGRDPDNRCLKQAFEDGVFTIKDPGLPGMWRFDRHYGGGNIGHVFHVDGTDEKSITDGIVQARKRMREYEYYYTHYLEGYENAKLLLTGDILGIRETRRIVCEYMARLEDYQNHAVFADEIGRYCYPIDIHSHTIGVKTEEGEFYAQGYQKGKSYGISYRSLLPKKLDNVLVAGRCVGAERAMMGSMRVMPCCFITGMAAGTSAALANKANAALRQIDMHVLRSLLIQQGAYLP</sequence>
<dbReference type="RefSeq" id="WP_318961697.1">
    <property type="nucleotide sequence ID" value="NZ_JADCKB010000002.1"/>
</dbReference>
<keyword evidence="3" id="KW-0560">Oxidoreductase</keyword>
<evidence type="ECO:0000313" key="6">
    <source>
        <dbReference type="EMBL" id="MBE5039118.1"/>
    </source>
</evidence>
<dbReference type="PANTHER" id="PTHR43498:SF1">
    <property type="entry name" value="COB--COM HETERODISULFIDE REDUCTASE IRON-SULFUR SUBUNIT A"/>
    <property type="match status" value="1"/>
</dbReference>
<keyword evidence="2" id="KW-0479">Metal-binding</keyword>
<organism evidence="6 7">
    <name type="scientific">Ructibacterium gallinarum</name>
    <dbReference type="NCBI Taxonomy" id="2779355"/>
    <lineage>
        <taxon>Bacteria</taxon>
        <taxon>Bacillati</taxon>
        <taxon>Bacillota</taxon>
        <taxon>Clostridia</taxon>
        <taxon>Eubacteriales</taxon>
        <taxon>Oscillospiraceae</taxon>
        <taxon>Ructibacterium</taxon>
    </lineage>
</organism>
<gene>
    <name evidence="6" type="ORF">INF28_01365</name>
</gene>
<comment type="caution">
    <text evidence="6">The sequence shown here is derived from an EMBL/GenBank/DDBJ whole genome shotgun (WGS) entry which is preliminary data.</text>
</comment>
<name>A0A9D5RAI1_9FIRM</name>